<keyword evidence="2" id="KW-0949">S-adenosyl-L-methionine</keyword>
<dbReference type="EMBL" id="VCDI01000004">
    <property type="protein sequence ID" value="TLU72047.1"/>
    <property type="molecule type" value="Genomic_DNA"/>
</dbReference>
<organism evidence="4 5">
    <name type="scientific">Lichenicoccus roseus</name>
    <dbReference type="NCBI Taxonomy" id="2683649"/>
    <lineage>
        <taxon>Bacteria</taxon>
        <taxon>Pseudomonadati</taxon>
        <taxon>Pseudomonadota</taxon>
        <taxon>Alphaproteobacteria</taxon>
        <taxon>Acetobacterales</taxon>
        <taxon>Acetobacteraceae</taxon>
        <taxon>Lichenicoccus</taxon>
    </lineage>
</organism>
<proteinExistence type="predicted"/>
<dbReference type="InterPro" id="IPR002052">
    <property type="entry name" value="DNA_methylase_N6_adenine_CS"/>
</dbReference>
<dbReference type="Pfam" id="PF05175">
    <property type="entry name" value="MTS"/>
    <property type="match status" value="1"/>
</dbReference>
<dbReference type="GO" id="GO:0008757">
    <property type="term" value="F:S-adenosylmethionine-dependent methyltransferase activity"/>
    <property type="evidence" value="ECO:0007669"/>
    <property type="project" value="UniProtKB-ARBA"/>
</dbReference>
<gene>
    <name evidence="4" type="ORF">FE263_13020</name>
</gene>
<dbReference type="PROSITE" id="PS00092">
    <property type="entry name" value="N6_MTASE"/>
    <property type="match status" value="1"/>
</dbReference>
<accession>A0A5R9J6C1</accession>
<dbReference type="GO" id="GO:0003676">
    <property type="term" value="F:nucleic acid binding"/>
    <property type="evidence" value="ECO:0007669"/>
    <property type="project" value="InterPro"/>
</dbReference>
<dbReference type="InterPro" id="IPR029063">
    <property type="entry name" value="SAM-dependent_MTases_sf"/>
</dbReference>
<dbReference type="RefSeq" id="WP_138326455.1">
    <property type="nucleotide sequence ID" value="NZ_VCDI01000004.1"/>
</dbReference>
<feature type="domain" description="Methyltransferase small" evidence="3">
    <location>
        <begin position="32"/>
        <end position="142"/>
    </location>
</feature>
<comment type="caution">
    <text evidence="4">The sequence shown here is derived from an EMBL/GenBank/DDBJ whole genome shotgun (WGS) entry which is preliminary data.</text>
</comment>
<dbReference type="GO" id="GO:0008170">
    <property type="term" value="F:N-methyltransferase activity"/>
    <property type="evidence" value="ECO:0007669"/>
    <property type="project" value="UniProtKB-ARBA"/>
</dbReference>
<keyword evidence="4" id="KW-0808">Transferase</keyword>
<sequence length="262" mass="27471">MSPAVTDDALLGGRLRYRQFLDGYRTGIEPVLLAAAVPARAGQSVLEAGCGAGAALLCLSSRVPGVIAHGIEADAETLEVARWNMRSNGFDARLHQAVLPRLPADGLPDGPDPRQPGRASFDHILCNPPWHRGNATASPVPKRDLARRAAGGLLGEWIAVLAPLLVPGGSFSLILPAALHAEACAALLRGGLVGGIALVPFWPRVGRPAKIVLLQGRRGSRAPSTILPGLLLHEPGGVYSADAERILRDGAALELQRWSPGR</sequence>
<dbReference type="AlphaFoldDB" id="A0A5R9J6C1"/>
<dbReference type="GO" id="GO:0032259">
    <property type="term" value="P:methylation"/>
    <property type="evidence" value="ECO:0007669"/>
    <property type="project" value="UniProtKB-KW"/>
</dbReference>
<dbReference type="InterPro" id="IPR007848">
    <property type="entry name" value="Small_mtfrase_dom"/>
</dbReference>
<evidence type="ECO:0000313" key="5">
    <source>
        <dbReference type="Proteomes" id="UP000305654"/>
    </source>
</evidence>
<dbReference type="PANTHER" id="PTHR47739">
    <property type="entry name" value="TRNA1(VAL) (ADENINE(37)-N6)-METHYLTRANSFERASE"/>
    <property type="match status" value="1"/>
</dbReference>
<dbReference type="Proteomes" id="UP000305654">
    <property type="component" value="Unassembled WGS sequence"/>
</dbReference>
<evidence type="ECO:0000256" key="1">
    <source>
        <dbReference type="ARBA" id="ARBA00022603"/>
    </source>
</evidence>
<dbReference type="PANTHER" id="PTHR47739:SF1">
    <property type="entry name" value="TRNA1(VAL) (ADENINE(37)-N6)-METHYLTRANSFERASE"/>
    <property type="match status" value="1"/>
</dbReference>
<evidence type="ECO:0000256" key="2">
    <source>
        <dbReference type="ARBA" id="ARBA00022691"/>
    </source>
</evidence>
<dbReference type="Gene3D" id="3.40.50.150">
    <property type="entry name" value="Vaccinia Virus protein VP39"/>
    <property type="match status" value="1"/>
</dbReference>
<dbReference type="OrthoDB" id="5489421at2"/>
<keyword evidence="5" id="KW-1185">Reference proteome</keyword>
<evidence type="ECO:0000313" key="4">
    <source>
        <dbReference type="EMBL" id="TLU72047.1"/>
    </source>
</evidence>
<dbReference type="SUPFAM" id="SSF53335">
    <property type="entry name" value="S-adenosyl-L-methionine-dependent methyltransferases"/>
    <property type="match status" value="1"/>
</dbReference>
<dbReference type="InterPro" id="IPR050210">
    <property type="entry name" value="tRNA_Adenine-N(6)_MTase"/>
</dbReference>
<keyword evidence="1 4" id="KW-0489">Methyltransferase</keyword>
<dbReference type="CDD" id="cd02440">
    <property type="entry name" value="AdoMet_MTases"/>
    <property type="match status" value="1"/>
</dbReference>
<protein>
    <submittedName>
        <fullName evidence="4">Methyltransferase</fullName>
    </submittedName>
</protein>
<evidence type="ECO:0000259" key="3">
    <source>
        <dbReference type="Pfam" id="PF05175"/>
    </source>
</evidence>
<reference evidence="4 5" key="1">
    <citation type="submission" date="2019-05" db="EMBL/GenBank/DDBJ databases">
        <authorList>
            <person name="Pankratov T."/>
            <person name="Grouzdev D."/>
        </authorList>
    </citation>
    <scope>NUCLEOTIDE SEQUENCE [LARGE SCALE GENOMIC DNA]</scope>
    <source>
        <strain evidence="4 5">KEBCLARHB70R</strain>
    </source>
</reference>
<name>A0A5R9J6C1_9PROT</name>